<dbReference type="PROSITE" id="PS50181">
    <property type="entry name" value="FBOX"/>
    <property type="match status" value="1"/>
</dbReference>
<dbReference type="Pfam" id="PF00646">
    <property type="entry name" value="F-box"/>
    <property type="match status" value="1"/>
</dbReference>
<dbReference type="InterPro" id="IPR015915">
    <property type="entry name" value="Kelch-typ_b-propeller"/>
</dbReference>
<dbReference type="InterPro" id="IPR057499">
    <property type="entry name" value="Kelch_FKB95"/>
</dbReference>
<dbReference type="PANTHER" id="PTHR24414">
    <property type="entry name" value="F-BOX/KELCH-REPEAT PROTEIN SKIP4"/>
    <property type="match status" value="1"/>
</dbReference>
<name>A0ABD1AV67_CARAN</name>
<dbReference type="InterPro" id="IPR001810">
    <property type="entry name" value="F-box_dom"/>
</dbReference>
<feature type="compositionally biased region" description="Basic and acidic residues" evidence="1">
    <location>
        <begin position="1"/>
        <end position="18"/>
    </location>
</feature>
<comment type="caution">
    <text evidence="3">The sequence shown here is derived from an EMBL/GenBank/DDBJ whole genome shotgun (WGS) entry which is preliminary data.</text>
</comment>
<dbReference type="InterPro" id="IPR050354">
    <property type="entry name" value="F-box/kelch-repeat_ARATH"/>
</dbReference>
<dbReference type="AlphaFoldDB" id="A0ABD1AV67"/>
<dbReference type="PANTHER" id="PTHR24414:SF138">
    <property type="entry name" value="F-BOX DOMAIN-CONTAINING PROTEIN"/>
    <property type="match status" value="1"/>
</dbReference>
<dbReference type="Pfam" id="PF25210">
    <property type="entry name" value="Kelch_FKB95"/>
    <property type="match status" value="1"/>
</dbReference>
<organism evidence="3 4">
    <name type="scientific">Cardamine amara subsp. amara</name>
    <dbReference type="NCBI Taxonomy" id="228776"/>
    <lineage>
        <taxon>Eukaryota</taxon>
        <taxon>Viridiplantae</taxon>
        <taxon>Streptophyta</taxon>
        <taxon>Embryophyta</taxon>
        <taxon>Tracheophyta</taxon>
        <taxon>Spermatophyta</taxon>
        <taxon>Magnoliopsida</taxon>
        <taxon>eudicotyledons</taxon>
        <taxon>Gunneridae</taxon>
        <taxon>Pentapetalae</taxon>
        <taxon>rosids</taxon>
        <taxon>malvids</taxon>
        <taxon>Brassicales</taxon>
        <taxon>Brassicaceae</taxon>
        <taxon>Cardamineae</taxon>
        <taxon>Cardamine</taxon>
    </lineage>
</organism>
<dbReference type="Proteomes" id="UP001558713">
    <property type="component" value="Unassembled WGS sequence"/>
</dbReference>
<dbReference type="SMART" id="SM00256">
    <property type="entry name" value="FBOX"/>
    <property type="match status" value="1"/>
</dbReference>
<evidence type="ECO:0000313" key="3">
    <source>
        <dbReference type="EMBL" id="KAL1210647.1"/>
    </source>
</evidence>
<sequence length="381" mass="44016">MIRKEVKPTQKEKEEKNPHQPLTFSSLPDEIIENILARISKWNYPNLSLVSKRFLSLLTSPELYRTRSNIDTTEPCLYFSLELSKYHSPEWYTLWMNPSKTLTDDDEYSLVPVPCNSHPHPVPYESTVAVGWEIYLIGAPYKSPPSSAVCILDCRNHTWRDGPNMMVARESASAIFLGGKIYVMGGCEKYESMAWMEVLDIKTQTWSSLPSHKGEELRSNPNVSTNDVLEGKIYTMDDTMDYAYDPKKGTWEVVETHSSIDPWMDAWCVIENVMYCYTDSGCCMWYESKSRKWIEVKGLDLETFTWGYAHDMVNYGGKLLVMWLPIFERDNGEPISQRIRCVKIALEKRRGVEVWGKVEWTNTLLTVLESFELLSFVVVSI</sequence>
<keyword evidence="4" id="KW-1185">Reference proteome</keyword>
<feature type="region of interest" description="Disordered" evidence="1">
    <location>
        <begin position="1"/>
        <end position="23"/>
    </location>
</feature>
<evidence type="ECO:0000259" key="2">
    <source>
        <dbReference type="PROSITE" id="PS50181"/>
    </source>
</evidence>
<dbReference type="SUPFAM" id="SSF117281">
    <property type="entry name" value="Kelch motif"/>
    <property type="match status" value="1"/>
</dbReference>
<protein>
    <submittedName>
        <fullName evidence="3">F-box/kelch-repeat protein</fullName>
    </submittedName>
</protein>
<evidence type="ECO:0000313" key="4">
    <source>
        <dbReference type="Proteomes" id="UP001558713"/>
    </source>
</evidence>
<reference evidence="3 4" key="1">
    <citation type="submission" date="2024-04" db="EMBL/GenBank/DDBJ databases">
        <title>Genome assembly C_amara_ONT_v2.</title>
        <authorList>
            <person name="Yant L."/>
            <person name="Moore C."/>
            <person name="Slenker M."/>
        </authorList>
    </citation>
    <scope>NUCLEOTIDE SEQUENCE [LARGE SCALE GENOMIC DNA]</scope>
    <source>
        <tissue evidence="3">Leaf</tissue>
    </source>
</reference>
<dbReference type="Gene3D" id="1.20.1280.50">
    <property type="match status" value="1"/>
</dbReference>
<gene>
    <name evidence="3" type="ORF">V5N11_006963</name>
</gene>
<dbReference type="InterPro" id="IPR036047">
    <property type="entry name" value="F-box-like_dom_sf"/>
</dbReference>
<dbReference type="SUPFAM" id="SSF81383">
    <property type="entry name" value="F-box domain"/>
    <property type="match status" value="1"/>
</dbReference>
<evidence type="ECO:0000256" key="1">
    <source>
        <dbReference type="SAM" id="MobiDB-lite"/>
    </source>
</evidence>
<dbReference type="Gene3D" id="2.120.10.80">
    <property type="entry name" value="Kelch-type beta propeller"/>
    <property type="match status" value="1"/>
</dbReference>
<feature type="domain" description="F-box" evidence="2">
    <location>
        <begin position="21"/>
        <end position="67"/>
    </location>
</feature>
<proteinExistence type="predicted"/>
<dbReference type="CDD" id="cd22152">
    <property type="entry name" value="F-box_AtAFR-like"/>
    <property type="match status" value="1"/>
</dbReference>
<accession>A0ABD1AV67</accession>
<dbReference type="EMBL" id="JBANAX010000394">
    <property type="protein sequence ID" value="KAL1210647.1"/>
    <property type="molecule type" value="Genomic_DNA"/>
</dbReference>